<reference evidence="2" key="1">
    <citation type="journal article" date="2017" name="Gigascience">
        <title>The genome draft of coconut (Cocos nucifera).</title>
        <authorList>
            <person name="Xiao Y."/>
            <person name="Xu P."/>
            <person name="Fan H."/>
            <person name="Baudouin L."/>
            <person name="Xia W."/>
            <person name="Bocs S."/>
            <person name="Xu J."/>
            <person name="Li Q."/>
            <person name="Guo A."/>
            <person name="Zhou L."/>
            <person name="Li J."/>
            <person name="Wu Y."/>
            <person name="Ma Z."/>
            <person name="Armero A."/>
            <person name="Issali A.E."/>
            <person name="Liu N."/>
            <person name="Peng M."/>
            <person name="Yang Y."/>
        </authorList>
    </citation>
    <scope>NUCLEOTIDE SEQUENCE</scope>
    <source>
        <tissue evidence="2">Spear leaf of Hainan Tall coconut</tissue>
    </source>
</reference>
<organism evidence="2 3">
    <name type="scientific">Cocos nucifera</name>
    <name type="common">Coconut palm</name>
    <dbReference type="NCBI Taxonomy" id="13894"/>
    <lineage>
        <taxon>Eukaryota</taxon>
        <taxon>Viridiplantae</taxon>
        <taxon>Streptophyta</taxon>
        <taxon>Embryophyta</taxon>
        <taxon>Tracheophyta</taxon>
        <taxon>Spermatophyta</taxon>
        <taxon>Magnoliopsida</taxon>
        <taxon>Liliopsida</taxon>
        <taxon>Arecaceae</taxon>
        <taxon>Arecoideae</taxon>
        <taxon>Cocoseae</taxon>
        <taxon>Attaleinae</taxon>
        <taxon>Cocos</taxon>
    </lineage>
</organism>
<evidence type="ECO:0000313" key="2">
    <source>
        <dbReference type="EMBL" id="KAG1347228.1"/>
    </source>
</evidence>
<protein>
    <submittedName>
        <fullName evidence="2">Uncharacterized protein</fullName>
    </submittedName>
</protein>
<proteinExistence type="predicted"/>
<sequence>MKVPKLPKLNQLVMDQTLFDSDIDHIFSQALMRFDPKKLIEQRKRKLEPSNPPPAKKEKEKDVIVSFAFLRSMPASTVGVLVINVAPASVQDTLTLGKNLLYAMMPQLDLHAHRRGLGLDMLLNHDFYSILNDGMLATHDKTLLVYQKDLEHWKATAAQAMEGYKSSEAFKEKVHLSPRKIGGTSHPDLIAILPEDKEAFEELLDMKVPKLPKLNQLVMDQTLFDSDIDHIFSQALMRFNPKKLIEQRKRKLEPSNPPPAKKEKEKDVIVSSAFL</sequence>
<feature type="region of interest" description="Disordered" evidence="1">
    <location>
        <begin position="248"/>
        <end position="275"/>
    </location>
</feature>
<dbReference type="Proteomes" id="UP000797356">
    <property type="component" value="Chromosome 6"/>
</dbReference>
<keyword evidence="3" id="KW-1185">Reference proteome</keyword>
<comment type="caution">
    <text evidence="2">The sequence shown here is derived from an EMBL/GenBank/DDBJ whole genome shotgun (WGS) entry which is preliminary data.</text>
</comment>
<dbReference type="EMBL" id="CM017877">
    <property type="protein sequence ID" value="KAG1347228.1"/>
    <property type="molecule type" value="Genomic_DNA"/>
</dbReference>
<evidence type="ECO:0000256" key="1">
    <source>
        <dbReference type="SAM" id="MobiDB-lite"/>
    </source>
</evidence>
<reference evidence="2" key="2">
    <citation type="submission" date="2019-07" db="EMBL/GenBank/DDBJ databases">
        <authorList>
            <person name="Yang Y."/>
            <person name="Bocs S."/>
            <person name="Baudouin L."/>
        </authorList>
    </citation>
    <scope>NUCLEOTIDE SEQUENCE</scope>
    <source>
        <tissue evidence="2">Spear leaf of Hainan Tall coconut</tissue>
    </source>
</reference>
<name>A0A8K0N2S7_COCNU</name>
<gene>
    <name evidence="2" type="ORF">COCNU_06G010570</name>
</gene>
<dbReference type="AlphaFoldDB" id="A0A8K0N2S7"/>
<evidence type="ECO:0000313" key="3">
    <source>
        <dbReference type="Proteomes" id="UP000797356"/>
    </source>
</evidence>
<accession>A0A8K0N2S7</accession>